<protein>
    <submittedName>
        <fullName evidence="3">Uncharacterized protein</fullName>
    </submittedName>
</protein>
<keyword evidence="1" id="KW-0175">Coiled coil</keyword>
<evidence type="ECO:0000313" key="3">
    <source>
        <dbReference type="EMBL" id="GAP90272.2"/>
    </source>
</evidence>
<organism evidence="3">
    <name type="scientific">Rosellinia necatrix</name>
    <name type="common">White root-rot fungus</name>
    <dbReference type="NCBI Taxonomy" id="77044"/>
    <lineage>
        <taxon>Eukaryota</taxon>
        <taxon>Fungi</taxon>
        <taxon>Dikarya</taxon>
        <taxon>Ascomycota</taxon>
        <taxon>Pezizomycotina</taxon>
        <taxon>Sordariomycetes</taxon>
        <taxon>Xylariomycetidae</taxon>
        <taxon>Xylariales</taxon>
        <taxon>Xylariaceae</taxon>
        <taxon>Rosellinia</taxon>
    </lineage>
</organism>
<dbReference type="AlphaFoldDB" id="A0A1W2TPF1"/>
<evidence type="ECO:0000313" key="4">
    <source>
        <dbReference type="Proteomes" id="UP000054516"/>
    </source>
</evidence>
<evidence type="ECO:0000256" key="2">
    <source>
        <dbReference type="SAM" id="MobiDB-lite"/>
    </source>
</evidence>
<feature type="coiled-coil region" evidence="1">
    <location>
        <begin position="166"/>
        <end position="235"/>
    </location>
</feature>
<evidence type="ECO:0000256" key="1">
    <source>
        <dbReference type="SAM" id="Coils"/>
    </source>
</evidence>
<gene>
    <name evidence="3" type="ORF">SAMD00023353_4600220</name>
</gene>
<name>A0A1W2TPF1_ROSNE</name>
<accession>A0A1W2TPF1</accession>
<dbReference type="OrthoDB" id="4767968at2759"/>
<keyword evidence="4" id="KW-1185">Reference proteome</keyword>
<feature type="region of interest" description="Disordered" evidence="2">
    <location>
        <begin position="30"/>
        <end position="67"/>
    </location>
</feature>
<reference evidence="3" key="1">
    <citation type="submission" date="2016-03" db="EMBL/GenBank/DDBJ databases">
        <title>Draft genome sequence of Rosellinia necatrix.</title>
        <authorList>
            <person name="Kanematsu S."/>
        </authorList>
    </citation>
    <scope>NUCLEOTIDE SEQUENCE [LARGE SCALE GENOMIC DNA]</scope>
    <source>
        <strain evidence="3">W97</strain>
    </source>
</reference>
<dbReference type="Proteomes" id="UP000054516">
    <property type="component" value="Unassembled WGS sequence"/>
</dbReference>
<proteinExistence type="predicted"/>
<dbReference type="EMBL" id="DF977491">
    <property type="protein sequence ID" value="GAP90272.2"/>
    <property type="molecule type" value="Genomic_DNA"/>
</dbReference>
<sequence>MASQLMLAPGVGVPPPSLVSGELADDCAAESVSQVTVQQGGGEGSPLEPGEVSASEIKQEERIHDNPSNPFLKYHLAPDEHDVSGTHGSEQSYGIRVDGWQDHNASPFAHVPTATSPSTPFGQGDGNLNGIAQPMTAIQRRNHARLSDIVTRLQNFNGSITELLAIASVQQQLDMALADLDRAKNQLKDVFRQFELQGHISNRQCHKKNGATRDLTRASQRIVQLTKELWDLQRRESNAC</sequence>